<feature type="non-terminal residue" evidence="13">
    <location>
        <position position="1"/>
    </location>
</feature>
<name>A0A9D1RY36_9FIRM</name>
<evidence type="ECO:0000256" key="10">
    <source>
        <dbReference type="ARBA" id="ARBA00023136"/>
    </source>
</evidence>
<feature type="transmembrane region" description="Helical" evidence="11">
    <location>
        <begin position="198"/>
        <end position="220"/>
    </location>
</feature>
<comment type="cofactor">
    <cofactor evidence="1">
        <name>Zn(2+)</name>
        <dbReference type="ChEBI" id="CHEBI:29105"/>
    </cofactor>
</comment>
<keyword evidence="6" id="KW-0378">Hydrolase</keyword>
<evidence type="ECO:0000256" key="9">
    <source>
        <dbReference type="ARBA" id="ARBA00023049"/>
    </source>
</evidence>
<evidence type="ECO:0000256" key="7">
    <source>
        <dbReference type="ARBA" id="ARBA00022833"/>
    </source>
</evidence>
<comment type="subcellular location">
    <subcellularLocation>
        <location evidence="2">Membrane</location>
        <topology evidence="2">Multi-pass membrane protein</topology>
    </subcellularLocation>
</comment>
<evidence type="ECO:0000256" key="3">
    <source>
        <dbReference type="ARBA" id="ARBA00007931"/>
    </source>
</evidence>
<feature type="transmembrane region" description="Helical" evidence="11">
    <location>
        <begin position="226"/>
        <end position="246"/>
    </location>
</feature>
<keyword evidence="9" id="KW-0482">Metalloprotease</keyword>
<feature type="transmembrane region" description="Helical" evidence="11">
    <location>
        <begin position="14"/>
        <end position="39"/>
    </location>
</feature>
<evidence type="ECO:0000256" key="2">
    <source>
        <dbReference type="ARBA" id="ARBA00004141"/>
    </source>
</evidence>
<evidence type="ECO:0000256" key="1">
    <source>
        <dbReference type="ARBA" id="ARBA00001947"/>
    </source>
</evidence>
<feature type="domain" description="PDZ" evidence="12">
    <location>
        <begin position="64"/>
        <end position="104"/>
    </location>
</feature>
<comment type="similarity">
    <text evidence="3">Belongs to the peptidase M50B family.</text>
</comment>
<dbReference type="Pfam" id="PF02163">
    <property type="entry name" value="Peptidase_M50"/>
    <property type="match status" value="1"/>
</dbReference>
<evidence type="ECO:0000256" key="8">
    <source>
        <dbReference type="ARBA" id="ARBA00022989"/>
    </source>
</evidence>
<evidence type="ECO:0000259" key="12">
    <source>
        <dbReference type="PROSITE" id="PS50106"/>
    </source>
</evidence>
<dbReference type="InterPro" id="IPR041489">
    <property type="entry name" value="PDZ_6"/>
</dbReference>
<dbReference type="GO" id="GO:0006508">
    <property type="term" value="P:proteolysis"/>
    <property type="evidence" value="ECO:0007669"/>
    <property type="project" value="UniProtKB-KW"/>
</dbReference>
<evidence type="ECO:0000313" key="13">
    <source>
        <dbReference type="EMBL" id="HIW94822.1"/>
    </source>
</evidence>
<dbReference type="Proteomes" id="UP000824192">
    <property type="component" value="Unassembled WGS sequence"/>
</dbReference>
<keyword evidence="8 11" id="KW-1133">Transmembrane helix</keyword>
<keyword evidence="10 11" id="KW-0472">Membrane</keyword>
<feature type="transmembrane region" description="Helical" evidence="11">
    <location>
        <begin position="258"/>
        <end position="277"/>
    </location>
</feature>
<dbReference type="InterPro" id="IPR004387">
    <property type="entry name" value="Pept_M50_Zn"/>
</dbReference>
<dbReference type="GO" id="GO:0016020">
    <property type="term" value="C:membrane"/>
    <property type="evidence" value="ECO:0007669"/>
    <property type="project" value="UniProtKB-SubCell"/>
</dbReference>
<proteinExistence type="inferred from homology"/>
<dbReference type="AlphaFoldDB" id="A0A9D1RY36"/>
<reference evidence="13" key="2">
    <citation type="submission" date="2021-04" db="EMBL/GenBank/DDBJ databases">
        <authorList>
            <person name="Gilroy R."/>
        </authorList>
    </citation>
    <scope>NUCLEOTIDE SEQUENCE</scope>
    <source>
        <strain evidence="13">ChiGjej6B6-1540</strain>
    </source>
</reference>
<evidence type="ECO:0000256" key="5">
    <source>
        <dbReference type="ARBA" id="ARBA00022692"/>
    </source>
</evidence>
<accession>A0A9D1RY36</accession>
<evidence type="ECO:0000313" key="14">
    <source>
        <dbReference type="Proteomes" id="UP000824192"/>
    </source>
</evidence>
<evidence type="ECO:0000256" key="11">
    <source>
        <dbReference type="SAM" id="Phobius"/>
    </source>
</evidence>
<keyword evidence="5 11" id="KW-0812">Transmembrane</keyword>
<dbReference type="InterPro" id="IPR036034">
    <property type="entry name" value="PDZ_sf"/>
</dbReference>
<dbReference type="InterPro" id="IPR008915">
    <property type="entry name" value="Peptidase_M50"/>
</dbReference>
<dbReference type="PANTHER" id="PTHR42837">
    <property type="entry name" value="REGULATOR OF SIGMA-E PROTEASE RSEP"/>
    <property type="match status" value="1"/>
</dbReference>
<dbReference type="PANTHER" id="PTHR42837:SF2">
    <property type="entry name" value="MEMBRANE METALLOPROTEASE ARASP2, CHLOROPLASTIC-RELATED"/>
    <property type="match status" value="1"/>
</dbReference>
<reference evidence="13" key="1">
    <citation type="journal article" date="2021" name="PeerJ">
        <title>Extensive microbial diversity within the chicken gut microbiome revealed by metagenomics and culture.</title>
        <authorList>
            <person name="Gilroy R."/>
            <person name="Ravi A."/>
            <person name="Getino M."/>
            <person name="Pursley I."/>
            <person name="Horton D.L."/>
            <person name="Alikhan N.F."/>
            <person name="Baker D."/>
            <person name="Gharbi K."/>
            <person name="Hall N."/>
            <person name="Watson M."/>
            <person name="Adriaenssens E.M."/>
            <person name="Foster-Nyarko E."/>
            <person name="Jarju S."/>
            <person name="Secka A."/>
            <person name="Antonio M."/>
            <person name="Oren A."/>
            <person name="Chaudhuri R.R."/>
            <person name="La Ragione R."/>
            <person name="Hildebrand F."/>
            <person name="Pallen M.J."/>
        </authorList>
    </citation>
    <scope>NUCLEOTIDE SEQUENCE</scope>
    <source>
        <strain evidence="13">ChiGjej6B6-1540</strain>
    </source>
</reference>
<keyword evidence="4" id="KW-0645">Protease</keyword>
<dbReference type="Pfam" id="PF17820">
    <property type="entry name" value="PDZ_6"/>
    <property type="match status" value="1"/>
</dbReference>
<dbReference type="GO" id="GO:0004222">
    <property type="term" value="F:metalloendopeptidase activity"/>
    <property type="evidence" value="ECO:0007669"/>
    <property type="project" value="InterPro"/>
</dbReference>
<comment type="caution">
    <text evidence="13">The sequence shown here is derived from an EMBL/GenBank/DDBJ whole genome shotgun (WGS) entry which is preliminary data.</text>
</comment>
<evidence type="ECO:0000256" key="6">
    <source>
        <dbReference type="ARBA" id="ARBA00022801"/>
    </source>
</evidence>
<gene>
    <name evidence="13" type="ORF">H9868_09850</name>
</gene>
<evidence type="ECO:0000256" key="4">
    <source>
        <dbReference type="ARBA" id="ARBA00022670"/>
    </source>
</evidence>
<dbReference type="SUPFAM" id="SSF50156">
    <property type="entry name" value="PDZ domain-like"/>
    <property type="match status" value="1"/>
</dbReference>
<organism evidence="13 14">
    <name type="scientific">Candidatus Flavonifractor merdipullorum</name>
    <dbReference type="NCBI Taxonomy" id="2838590"/>
    <lineage>
        <taxon>Bacteria</taxon>
        <taxon>Bacillati</taxon>
        <taxon>Bacillota</taxon>
        <taxon>Clostridia</taxon>
        <taxon>Eubacteriales</taxon>
        <taxon>Oscillospiraceae</taxon>
        <taxon>Flavonifractor</taxon>
    </lineage>
</organism>
<dbReference type="Gene3D" id="2.30.42.10">
    <property type="match status" value="1"/>
</dbReference>
<dbReference type="PROSITE" id="PS50106">
    <property type="entry name" value="PDZ"/>
    <property type="match status" value="1"/>
</dbReference>
<dbReference type="InterPro" id="IPR001478">
    <property type="entry name" value="PDZ"/>
</dbReference>
<keyword evidence="7" id="KW-0862">Zinc</keyword>
<dbReference type="EMBL" id="DXGA01000214">
    <property type="protein sequence ID" value="HIW94822.1"/>
    <property type="molecule type" value="Genomic_DNA"/>
</dbReference>
<protein>
    <submittedName>
        <fullName evidence="13">M50 family metallopeptidase</fullName>
    </submittedName>
</protein>
<sequence length="284" mass="30968">EEEPDPRSFQKKGFWAKFLILVAGSAMNFLTGIVILLLLSIPYQSYNLPAVGGFMEGYGLEDCGLQAGDRFLQIDGHSVWTYSDAKLLLDRAGDTVDLVVERNGETVELEDCAIPFQEKGEGENYTRLRGITLGSVAIEATLPVKVEMSLKESLSYVRMVWMSLSDLFRGAVGFGDLSGPIGIVAAVGELGEDTAQQYGVGVALQSVFSLMAFIAVNLAVMNLLPIPALDGGRIFFLIIGWCFRLVTRRELNPKYEGWVNGVCFMALLALMLVVAVSDVLKLVP</sequence>